<evidence type="ECO:0000313" key="3">
    <source>
        <dbReference type="EMBL" id="CAD2216373.1"/>
    </source>
</evidence>
<feature type="coiled-coil region" evidence="1">
    <location>
        <begin position="54"/>
        <end position="96"/>
    </location>
</feature>
<dbReference type="AlphaFoldDB" id="A0A7G2CCC3"/>
<evidence type="ECO:0000256" key="1">
    <source>
        <dbReference type="SAM" id="Coils"/>
    </source>
</evidence>
<evidence type="ECO:0000256" key="2">
    <source>
        <dbReference type="SAM" id="MobiDB-lite"/>
    </source>
</evidence>
<feature type="compositionally biased region" description="Basic and acidic residues" evidence="2">
    <location>
        <begin position="129"/>
        <end position="144"/>
    </location>
</feature>
<dbReference type="EMBL" id="LR877150">
    <property type="protein sequence ID" value="CAD2216373.1"/>
    <property type="molecule type" value="Genomic_DNA"/>
</dbReference>
<gene>
    <name evidence="3" type="ORF">ADEAN_000383500</name>
</gene>
<protein>
    <submittedName>
        <fullName evidence="3">Uncharacterized protein</fullName>
    </submittedName>
</protein>
<sequence length="257" mass="30355">MVLHLDALTYLDERPVFPEERRVVQAWGTGGDEAEADERAAIREEKKEHLNSCVRVLTEKMEANRETRDRLTKQWEEKRQNEMDILTERRRQFRDEVDNIVRLESMGRTALEKEEQNVMWDLEEVQDRERKSVQASSTEEKKECPVSPKETLLVEELLENSSPSEENDTAQLLGELQKSDEEILREMEEEIQQVLEGISSRERHTDPMHFDRVTNKSERKVHEAVGVTAERFRRNSDRSGKEELWKSFDAWDRRGSK</sequence>
<name>A0A7G2CCC3_9TRYP</name>
<feature type="region of interest" description="Disordered" evidence="2">
    <location>
        <begin position="129"/>
        <end position="148"/>
    </location>
</feature>
<dbReference type="VEuPathDB" id="TriTrypDB:ADEAN_000383500"/>
<keyword evidence="4" id="KW-1185">Reference proteome</keyword>
<accession>A0A7G2CCC3</accession>
<reference evidence="3 4" key="1">
    <citation type="submission" date="2020-08" db="EMBL/GenBank/DDBJ databases">
        <authorList>
            <person name="Newling K."/>
            <person name="Davey J."/>
            <person name="Forrester S."/>
        </authorList>
    </citation>
    <scope>NUCLEOTIDE SEQUENCE [LARGE SCALE GENOMIC DNA]</scope>
    <source>
        <strain evidence="4">Crithidia deanei Carvalho (ATCC PRA-265)</strain>
    </source>
</reference>
<organism evidence="3 4">
    <name type="scientific">Angomonas deanei</name>
    <dbReference type="NCBI Taxonomy" id="59799"/>
    <lineage>
        <taxon>Eukaryota</taxon>
        <taxon>Discoba</taxon>
        <taxon>Euglenozoa</taxon>
        <taxon>Kinetoplastea</taxon>
        <taxon>Metakinetoplastina</taxon>
        <taxon>Trypanosomatida</taxon>
        <taxon>Trypanosomatidae</taxon>
        <taxon>Strigomonadinae</taxon>
        <taxon>Angomonas</taxon>
    </lineage>
</organism>
<evidence type="ECO:0000313" key="4">
    <source>
        <dbReference type="Proteomes" id="UP000515908"/>
    </source>
</evidence>
<dbReference type="Proteomes" id="UP000515908">
    <property type="component" value="Chromosome 06"/>
</dbReference>
<proteinExistence type="predicted"/>
<keyword evidence="1" id="KW-0175">Coiled coil</keyword>
<dbReference type="OrthoDB" id="1904536at2759"/>